<proteinExistence type="predicted"/>
<evidence type="ECO:0000256" key="1">
    <source>
        <dbReference type="SAM" id="Coils"/>
    </source>
</evidence>
<name>A0ABR3J3J2_9AGAR</name>
<comment type="caution">
    <text evidence="3">The sequence shown here is derived from an EMBL/GenBank/DDBJ whole genome shotgun (WGS) entry which is preliminary data.</text>
</comment>
<feature type="region of interest" description="Disordered" evidence="2">
    <location>
        <begin position="32"/>
        <end position="90"/>
    </location>
</feature>
<accession>A0ABR3J3J2</accession>
<protein>
    <submittedName>
        <fullName evidence="3">Uncharacterized protein</fullName>
    </submittedName>
</protein>
<sequence length="206" mass="23011">MVIGGNITGDDEFETELPAEILPAALKRSPRLANKEKAQAARRLARSISPSPTKSALPIRTLQKSCSVTPASKAKNPKKRMSSSSSPFDEIHVQELQEAMQRREERNQIRLKELEVAAKKQEIEEQKQKAKLRKFELEAKEREQQMELMRMIIAQRSGFNGMPFPGMLGGNVGNEAVAWPSITNTTLGGDNSTGMPVADDWNFDKY</sequence>
<dbReference type="Proteomes" id="UP001556367">
    <property type="component" value="Unassembled WGS sequence"/>
</dbReference>
<organism evidence="3 4">
    <name type="scientific">Hohenbuehelia grisea</name>
    <dbReference type="NCBI Taxonomy" id="104357"/>
    <lineage>
        <taxon>Eukaryota</taxon>
        <taxon>Fungi</taxon>
        <taxon>Dikarya</taxon>
        <taxon>Basidiomycota</taxon>
        <taxon>Agaricomycotina</taxon>
        <taxon>Agaricomycetes</taxon>
        <taxon>Agaricomycetidae</taxon>
        <taxon>Agaricales</taxon>
        <taxon>Pleurotineae</taxon>
        <taxon>Pleurotaceae</taxon>
        <taxon>Hohenbuehelia</taxon>
    </lineage>
</organism>
<keyword evidence="1" id="KW-0175">Coiled coil</keyword>
<reference evidence="4" key="1">
    <citation type="submission" date="2024-06" db="EMBL/GenBank/DDBJ databases">
        <title>Multi-omics analyses provide insights into the biosynthesis of the anticancer antibiotic pleurotin in Hohenbuehelia grisea.</title>
        <authorList>
            <person name="Weaver J.A."/>
            <person name="Alberti F."/>
        </authorList>
    </citation>
    <scope>NUCLEOTIDE SEQUENCE [LARGE SCALE GENOMIC DNA]</scope>
    <source>
        <strain evidence="4">T-177</strain>
    </source>
</reference>
<dbReference type="EMBL" id="JASNQZ010000012">
    <property type="protein sequence ID" value="KAL0950193.1"/>
    <property type="molecule type" value="Genomic_DNA"/>
</dbReference>
<evidence type="ECO:0000313" key="4">
    <source>
        <dbReference type="Proteomes" id="UP001556367"/>
    </source>
</evidence>
<evidence type="ECO:0000313" key="3">
    <source>
        <dbReference type="EMBL" id="KAL0950193.1"/>
    </source>
</evidence>
<gene>
    <name evidence="3" type="ORF">HGRIS_010184</name>
</gene>
<feature type="coiled-coil region" evidence="1">
    <location>
        <begin position="102"/>
        <end position="145"/>
    </location>
</feature>
<evidence type="ECO:0000256" key="2">
    <source>
        <dbReference type="SAM" id="MobiDB-lite"/>
    </source>
</evidence>
<keyword evidence="4" id="KW-1185">Reference proteome</keyword>